<dbReference type="PROSITE" id="PS01187">
    <property type="entry name" value="EGF_CA"/>
    <property type="match status" value="1"/>
</dbReference>
<evidence type="ECO:0000256" key="14">
    <source>
        <dbReference type="ARBA" id="ARBA00023157"/>
    </source>
</evidence>
<dbReference type="InterPro" id="IPR018097">
    <property type="entry name" value="EGF_Ca-bd_CS"/>
</dbReference>
<organism evidence="23">
    <name type="scientific">Sesamum radiatum</name>
    <name type="common">Black benniseed</name>
    <dbReference type="NCBI Taxonomy" id="300843"/>
    <lineage>
        <taxon>Eukaryota</taxon>
        <taxon>Viridiplantae</taxon>
        <taxon>Streptophyta</taxon>
        <taxon>Embryophyta</taxon>
        <taxon>Tracheophyta</taxon>
        <taxon>Spermatophyta</taxon>
        <taxon>Magnoliopsida</taxon>
        <taxon>eudicotyledons</taxon>
        <taxon>Gunneridae</taxon>
        <taxon>Pentapetalae</taxon>
        <taxon>asterids</taxon>
        <taxon>lamiids</taxon>
        <taxon>Lamiales</taxon>
        <taxon>Pedaliaceae</taxon>
        <taxon>Sesamum</taxon>
    </lineage>
</organism>
<evidence type="ECO:0000256" key="12">
    <source>
        <dbReference type="ARBA" id="ARBA00022989"/>
    </source>
</evidence>
<evidence type="ECO:0000256" key="18">
    <source>
        <dbReference type="ARBA" id="ARBA00058961"/>
    </source>
</evidence>
<feature type="domain" description="Protein kinase" evidence="21">
    <location>
        <begin position="435"/>
        <end position="709"/>
    </location>
</feature>
<dbReference type="InterPro" id="IPR008271">
    <property type="entry name" value="Ser/Thr_kinase_AS"/>
</dbReference>
<dbReference type="FunFam" id="2.10.25.10:FF:000038">
    <property type="entry name" value="Fibrillin 2"/>
    <property type="match status" value="1"/>
</dbReference>
<dbReference type="GO" id="GO:0005509">
    <property type="term" value="F:calcium ion binding"/>
    <property type="evidence" value="ECO:0007669"/>
    <property type="project" value="InterPro"/>
</dbReference>
<feature type="chain" id="PRO_5043923865" evidence="20">
    <location>
        <begin position="20"/>
        <end position="750"/>
    </location>
</feature>
<keyword evidence="9" id="KW-0547">Nucleotide-binding</keyword>
<keyword evidence="10 23" id="KW-0418">Kinase</keyword>
<dbReference type="InterPro" id="IPR000742">
    <property type="entry name" value="EGF"/>
</dbReference>
<dbReference type="InterPro" id="IPR049883">
    <property type="entry name" value="NOTCH1_EGF-like"/>
</dbReference>
<dbReference type="PROSITE" id="PS50026">
    <property type="entry name" value="EGF_3"/>
    <property type="match status" value="1"/>
</dbReference>
<evidence type="ECO:0000256" key="9">
    <source>
        <dbReference type="ARBA" id="ARBA00022741"/>
    </source>
</evidence>
<evidence type="ECO:0000256" key="15">
    <source>
        <dbReference type="ARBA" id="ARBA00023180"/>
    </source>
</evidence>
<dbReference type="InterPro" id="IPR025287">
    <property type="entry name" value="WAK_GUB"/>
</dbReference>
<keyword evidence="4" id="KW-0597">Phosphoprotein</keyword>
<evidence type="ECO:0000256" key="10">
    <source>
        <dbReference type="ARBA" id="ARBA00022777"/>
    </source>
</evidence>
<keyword evidence="5" id="KW-0808">Transferase</keyword>
<evidence type="ECO:0000256" key="20">
    <source>
        <dbReference type="SAM" id="SignalP"/>
    </source>
</evidence>
<dbReference type="Gene3D" id="1.10.510.10">
    <property type="entry name" value="Transferase(Phosphotransferase) domain 1"/>
    <property type="match status" value="1"/>
</dbReference>
<dbReference type="PROSITE" id="PS00010">
    <property type="entry name" value="ASX_HYDROXYL"/>
    <property type="match status" value="1"/>
</dbReference>
<dbReference type="Gene3D" id="3.30.200.20">
    <property type="entry name" value="Phosphorylase Kinase, domain 1"/>
    <property type="match status" value="1"/>
</dbReference>
<evidence type="ECO:0000259" key="22">
    <source>
        <dbReference type="PROSITE" id="PS50026"/>
    </source>
</evidence>
<dbReference type="Pfam" id="PF07645">
    <property type="entry name" value="EGF_CA"/>
    <property type="match status" value="1"/>
</dbReference>
<name>A0AAW2PG52_SESRA</name>
<keyword evidence="12" id="KW-1133">Transmembrane helix</keyword>
<evidence type="ECO:0000313" key="23">
    <source>
        <dbReference type="EMBL" id="KAL0354643.1"/>
    </source>
</evidence>
<comment type="catalytic activity">
    <reaction evidence="17">
        <text>L-threonyl-[protein] + ATP = O-phospho-L-threonyl-[protein] + ADP + H(+)</text>
        <dbReference type="Rhea" id="RHEA:46608"/>
        <dbReference type="Rhea" id="RHEA-COMP:11060"/>
        <dbReference type="Rhea" id="RHEA-COMP:11605"/>
        <dbReference type="ChEBI" id="CHEBI:15378"/>
        <dbReference type="ChEBI" id="CHEBI:30013"/>
        <dbReference type="ChEBI" id="CHEBI:30616"/>
        <dbReference type="ChEBI" id="CHEBI:61977"/>
        <dbReference type="ChEBI" id="CHEBI:456216"/>
    </reaction>
</comment>
<keyword evidence="14" id="KW-1015">Disulfide bond</keyword>
<evidence type="ECO:0000256" key="13">
    <source>
        <dbReference type="ARBA" id="ARBA00023136"/>
    </source>
</evidence>
<comment type="function">
    <text evidence="18">Serine/threonine-protein kinase that may function as a signaling receptor of extracellular matrix component. Binding to pectin may have significance in the control of cell expansion, morphogenesis and development.</text>
</comment>
<keyword evidence="15" id="KW-0325">Glycoprotein</keyword>
<evidence type="ECO:0000256" key="4">
    <source>
        <dbReference type="ARBA" id="ARBA00022553"/>
    </source>
</evidence>
<evidence type="ECO:0000256" key="3">
    <source>
        <dbReference type="ARBA" id="ARBA00022536"/>
    </source>
</evidence>
<comment type="caution">
    <text evidence="19">Lacks conserved residue(s) required for the propagation of feature annotation.</text>
</comment>
<reference evidence="23" key="1">
    <citation type="submission" date="2020-06" db="EMBL/GenBank/DDBJ databases">
        <authorList>
            <person name="Li T."/>
            <person name="Hu X."/>
            <person name="Zhang T."/>
            <person name="Song X."/>
            <person name="Zhang H."/>
            <person name="Dai N."/>
            <person name="Sheng W."/>
            <person name="Hou X."/>
            <person name="Wei L."/>
        </authorList>
    </citation>
    <scope>NUCLEOTIDE SEQUENCE</scope>
    <source>
        <strain evidence="23">G02</strain>
        <tissue evidence="23">Leaf</tissue>
    </source>
</reference>
<feature type="signal peptide" evidence="20">
    <location>
        <begin position="1"/>
        <end position="19"/>
    </location>
</feature>
<dbReference type="AlphaFoldDB" id="A0AAW2PG52"/>
<evidence type="ECO:0000256" key="11">
    <source>
        <dbReference type="ARBA" id="ARBA00022840"/>
    </source>
</evidence>
<proteinExistence type="predicted"/>
<dbReference type="PANTHER" id="PTHR27005">
    <property type="entry name" value="WALL-ASSOCIATED RECEPTOR KINASE-LIKE 21"/>
    <property type="match status" value="1"/>
</dbReference>
<dbReference type="FunFam" id="3.30.200.20:FF:000043">
    <property type="entry name" value="Wall-associated receptor kinase 2"/>
    <property type="match status" value="1"/>
</dbReference>
<keyword evidence="13" id="KW-0472">Membrane</keyword>
<keyword evidence="8" id="KW-0677">Repeat</keyword>
<evidence type="ECO:0000256" key="5">
    <source>
        <dbReference type="ARBA" id="ARBA00022679"/>
    </source>
</evidence>
<dbReference type="FunFam" id="1.10.510.10:FF:000084">
    <property type="entry name" value="Wall-associated receptor kinase 2"/>
    <property type="match status" value="1"/>
</dbReference>
<dbReference type="GO" id="GO:0004674">
    <property type="term" value="F:protein serine/threonine kinase activity"/>
    <property type="evidence" value="ECO:0007669"/>
    <property type="project" value="UniProtKB-KW"/>
</dbReference>
<gene>
    <name evidence="23" type="ORF">Sradi_3911200</name>
</gene>
<dbReference type="PROSITE" id="PS50011">
    <property type="entry name" value="PROTEIN_KINASE_DOM"/>
    <property type="match status" value="1"/>
</dbReference>
<dbReference type="PROSITE" id="PS00108">
    <property type="entry name" value="PROTEIN_KINASE_ST"/>
    <property type="match status" value="1"/>
</dbReference>
<sequence length="750" mass="82616">MLLHCLCFLLLLLPLPLSTFSITRPGCPTHCGDLEIPFPFGLGSNCSIDSQFFDIICDTSFNPPKAYIPINMLEVVEISGEQIRVKSPVSGRVCYNLTGLDDLEPRFGYNLSFLSTPYTLSDANELTALGCDDMARVVVKGGAATAESGGGCLAYCPEADRNGSCPGDGCCHTPYPKVYKKESTNFLNVSLSDVRTHWDRSRKLFPCSYVFVGEKMNGFGFTYNKSDYLDNSTASWYDSKVESVLLLEWRIGSENCSIAAKDPTNYACQENSVCKDSDAGAGGYNCYCMQGFEGNPYLSPGCLDIDECESNICDQNAVCTNAPGSFYCFCTHGYYGDGRRNGTGCSRLPQLQSPAIRASIGVSSGMGLLLLISTGFWSRKAVHKRKQKQLRQKFFKRNGGLLLQQQETSSATEGRMPVKTRLFSAKELDKATDRFNETRILGQGAQGTVYKGMLSDGQIVAIKESKLVDEHQLEQFINEVVILSQINHRNVVKLLGCCLETEVPLLVYEFVPNGTLFDHIRDENTEFPIPWDMRLKIAADVAGALAYLHSATPVPIFHRDIKSSNILLDEKYVAKVSDFGISRPISVDQTHLTTMVKGTYGYLDPEYFQSSQFTEKSDVYSFGVVLAELLTGQRPVSGYGTGDERSLATRFLEAMEENSVGEILDTQVLKQGEELDEVVAVARLAQRCLSLNGKKRPTMREVAIELEIVRFSQRYSSAAGDHGRGSSAGQAATDHLPTTLPLLVNEHITV</sequence>
<keyword evidence="7 20" id="KW-0732">Signal</keyword>
<keyword evidence="11" id="KW-0067">ATP-binding</keyword>
<evidence type="ECO:0000256" key="7">
    <source>
        <dbReference type="ARBA" id="ARBA00022729"/>
    </source>
</evidence>
<dbReference type="SMART" id="SM00179">
    <property type="entry name" value="EGF_CA"/>
    <property type="match status" value="1"/>
</dbReference>
<dbReference type="SMART" id="SM00181">
    <property type="entry name" value="EGF"/>
    <property type="match status" value="2"/>
</dbReference>
<evidence type="ECO:0000256" key="2">
    <source>
        <dbReference type="ARBA" id="ARBA00022527"/>
    </source>
</evidence>
<dbReference type="SUPFAM" id="SSF56112">
    <property type="entry name" value="Protein kinase-like (PK-like)"/>
    <property type="match status" value="1"/>
</dbReference>
<evidence type="ECO:0000256" key="19">
    <source>
        <dbReference type="PROSITE-ProRule" id="PRU00076"/>
    </source>
</evidence>
<dbReference type="PANTHER" id="PTHR27005:SF515">
    <property type="entry name" value="WALL-ASSOCIATED RECEPTOR KINASE-LIKE 10-RELATED"/>
    <property type="match status" value="1"/>
</dbReference>
<dbReference type="CDD" id="cd00054">
    <property type="entry name" value="EGF_CA"/>
    <property type="match status" value="1"/>
</dbReference>
<dbReference type="SMART" id="SM00220">
    <property type="entry name" value="S_TKc"/>
    <property type="match status" value="1"/>
</dbReference>
<keyword evidence="3 19" id="KW-0245">EGF-like domain</keyword>
<dbReference type="EMBL" id="JACGWJ010000017">
    <property type="protein sequence ID" value="KAL0354643.1"/>
    <property type="molecule type" value="Genomic_DNA"/>
</dbReference>
<evidence type="ECO:0000259" key="21">
    <source>
        <dbReference type="PROSITE" id="PS50011"/>
    </source>
</evidence>
<keyword evidence="6" id="KW-0812">Transmembrane</keyword>
<reference evidence="23" key="2">
    <citation type="journal article" date="2024" name="Plant">
        <title>Genomic evolution and insights into agronomic trait innovations of Sesamum species.</title>
        <authorList>
            <person name="Miao H."/>
            <person name="Wang L."/>
            <person name="Qu L."/>
            <person name="Liu H."/>
            <person name="Sun Y."/>
            <person name="Le M."/>
            <person name="Wang Q."/>
            <person name="Wei S."/>
            <person name="Zheng Y."/>
            <person name="Lin W."/>
            <person name="Duan Y."/>
            <person name="Cao H."/>
            <person name="Xiong S."/>
            <person name="Wang X."/>
            <person name="Wei L."/>
            <person name="Li C."/>
            <person name="Ma Q."/>
            <person name="Ju M."/>
            <person name="Zhao R."/>
            <person name="Li G."/>
            <person name="Mu C."/>
            <person name="Tian Q."/>
            <person name="Mei H."/>
            <person name="Zhang T."/>
            <person name="Gao T."/>
            <person name="Zhang H."/>
        </authorList>
    </citation>
    <scope>NUCLEOTIDE SEQUENCE</scope>
    <source>
        <strain evidence="23">G02</strain>
    </source>
</reference>
<dbReference type="Pfam" id="PF00069">
    <property type="entry name" value="Pkinase"/>
    <property type="match status" value="1"/>
</dbReference>
<evidence type="ECO:0000256" key="16">
    <source>
        <dbReference type="ARBA" id="ARBA00047558"/>
    </source>
</evidence>
<keyword evidence="2" id="KW-0723">Serine/threonine-protein kinase</keyword>
<dbReference type="GO" id="GO:0030247">
    <property type="term" value="F:polysaccharide binding"/>
    <property type="evidence" value="ECO:0007669"/>
    <property type="project" value="InterPro"/>
</dbReference>
<dbReference type="Pfam" id="PF13947">
    <property type="entry name" value="GUB_WAK_bind"/>
    <property type="match status" value="1"/>
</dbReference>
<dbReference type="InterPro" id="IPR000719">
    <property type="entry name" value="Prot_kinase_dom"/>
</dbReference>
<dbReference type="GO" id="GO:0005524">
    <property type="term" value="F:ATP binding"/>
    <property type="evidence" value="ECO:0007669"/>
    <property type="project" value="UniProtKB-KW"/>
</dbReference>
<evidence type="ECO:0000256" key="6">
    <source>
        <dbReference type="ARBA" id="ARBA00022692"/>
    </source>
</evidence>
<accession>A0AAW2PG52</accession>
<dbReference type="CDD" id="cd14066">
    <property type="entry name" value="STKc_IRAK"/>
    <property type="match status" value="1"/>
</dbReference>
<evidence type="ECO:0000256" key="8">
    <source>
        <dbReference type="ARBA" id="ARBA00022737"/>
    </source>
</evidence>
<dbReference type="InterPro" id="IPR000152">
    <property type="entry name" value="EGF-type_Asp/Asn_hydroxyl_site"/>
</dbReference>
<dbReference type="GO" id="GO:0007166">
    <property type="term" value="P:cell surface receptor signaling pathway"/>
    <property type="evidence" value="ECO:0007669"/>
    <property type="project" value="InterPro"/>
</dbReference>
<dbReference type="InterPro" id="IPR011009">
    <property type="entry name" value="Kinase-like_dom_sf"/>
</dbReference>
<dbReference type="InterPro" id="IPR001881">
    <property type="entry name" value="EGF-like_Ca-bd_dom"/>
</dbReference>
<dbReference type="SUPFAM" id="SSF57196">
    <property type="entry name" value="EGF/Laminin"/>
    <property type="match status" value="1"/>
</dbReference>
<evidence type="ECO:0000256" key="17">
    <source>
        <dbReference type="ARBA" id="ARBA00047951"/>
    </source>
</evidence>
<dbReference type="GO" id="GO:0005886">
    <property type="term" value="C:plasma membrane"/>
    <property type="evidence" value="ECO:0007669"/>
    <property type="project" value="TreeGrafter"/>
</dbReference>
<comment type="subcellular location">
    <subcellularLocation>
        <location evidence="1">Membrane</location>
        <topology evidence="1">Single-pass type I membrane protein</topology>
    </subcellularLocation>
</comment>
<protein>
    <submittedName>
        <fullName evidence="23">Wall-associated receptor kinase-like 8</fullName>
    </submittedName>
</protein>
<comment type="catalytic activity">
    <reaction evidence="16">
        <text>L-seryl-[protein] + ATP = O-phospho-L-seryl-[protein] + ADP + H(+)</text>
        <dbReference type="Rhea" id="RHEA:17989"/>
        <dbReference type="Rhea" id="RHEA-COMP:9863"/>
        <dbReference type="Rhea" id="RHEA-COMP:11604"/>
        <dbReference type="ChEBI" id="CHEBI:15378"/>
        <dbReference type="ChEBI" id="CHEBI:29999"/>
        <dbReference type="ChEBI" id="CHEBI:30616"/>
        <dbReference type="ChEBI" id="CHEBI:83421"/>
        <dbReference type="ChEBI" id="CHEBI:456216"/>
    </reaction>
</comment>
<dbReference type="Gene3D" id="2.10.25.10">
    <property type="entry name" value="Laminin"/>
    <property type="match status" value="2"/>
</dbReference>
<comment type="caution">
    <text evidence="23">The sequence shown here is derived from an EMBL/GenBank/DDBJ whole genome shotgun (WGS) entry which is preliminary data.</text>
</comment>
<dbReference type="InterPro" id="IPR045274">
    <property type="entry name" value="WAK-like"/>
</dbReference>
<evidence type="ECO:0000256" key="1">
    <source>
        <dbReference type="ARBA" id="ARBA00004479"/>
    </source>
</evidence>
<keyword evidence="23" id="KW-0675">Receptor</keyword>
<feature type="domain" description="EGF-like" evidence="22">
    <location>
        <begin position="304"/>
        <end position="337"/>
    </location>
</feature>